<dbReference type="PANTHER" id="PTHR12353:SF1">
    <property type="entry name" value="DISKS LARGE-ASSOCIATED PROTEIN 5"/>
    <property type="match status" value="1"/>
</dbReference>
<gene>
    <name evidence="3" type="ORF">AAFF_G00310470</name>
</gene>
<feature type="region of interest" description="Disordered" evidence="2">
    <location>
        <begin position="40"/>
        <end position="59"/>
    </location>
</feature>
<evidence type="ECO:0000313" key="4">
    <source>
        <dbReference type="Proteomes" id="UP001221898"/>
    </source>
</evidence>
<dbReference type="GO" id="GO:0007059">
    <property type="term" value="P:chromosome segregation"/>
    <property type="evidence" value="ECO:0007669"/>
    <property type="project" value="TreeGrafter"/>
</dbReference>
<evidence type="ECO:0000256" key="1">
    <source>
        <dbReference type="ARBA" id="ARBA00008839"/>
    </source>
</evidence>
<comment type="similarity">
    <text evidence="1">Belongs to the SAPAP family.</text>
</comment>
<feature type="region of interest" description="Disordered" evidence="2">
    <location>
        <begin position="758"/>
        <end position="786"/>
    </location>
</feature>
<evidence type="ECO:0000313" key="3">
    <source>
        <dbReference type="EMBL" id="KAJ8371448.1"/>
    </source>
</evidence>
<dbReference type="GO" id="GO:0051642">
    <property type="term" value="P:centrosome localization"/>
    <property type="evidence" value="ECO:0007669"/>
    <property type="project" value="TreeGrafter"/>
</dbReference>
<dbReference type="Proteomes" id="UP001221898">
    <property type="component" value="Unassembled WGS sequence"/>
</dbReference>
<dbReference type="GO" id="GO:0005737">
    <property type="term" value="C:cytoplasm"/>
    <property type="evidence" value="ECO:0007669"/>
    <property type="project" value="TreeGrafter"/>
</dbReference>
<dbReference type="GO" id="GO:0023052">
    <property type="term" value="P:signaling"/>
    <property type="evidence" value="ECO:0007669"/>
    <property type="project" value="InterPro"/>
</dbReference>
<reference evidence="3" key="1">
    <citation type="journal article" date="2023" name="Science">
        <title>Genome structures resolve the early diversification of teleost fishes.</title>
        <authorList>
            <person name="Parey E."/>
            <person name="Louis A."/>
            <person name="Montfort J."/>
            <person name="Bouchez O."/>
            <person name="Roques C."/>
            <person name="Iampietro C."/>
            <person name="Lluch J."/>
            <person name="Castinel A."/>
            <person name="Donnadieu C."/>
            <person name="Desvignes T."/>
            <person name="Floi Bucao C."/>
            <person name="Jouanno E."/>
            <person name="Wen M."/>
            <person name="Mejri S."/>
            <person name="Dirks R."/>
            <person name="Jansen H."/>
            <person name="Henkel C."/>
            <person name="Chen W.J."/>
            <person name="Zahm M."/>
            <person name="Cabau C."/>
            <person name="Klopp C."/>
            <person name="Thompson A.W."/>
            <person name="Robinson-Rechavi M."/>
            <person name="Braasch I."/>
            <person name="Lecointre G."/>
            <person name="Bobe J."/>
            <person name="Postlethwait J.H."/>
            <person name="Berthelot C."/>
            <person name="Roest Crollius H."/>
            <person name="Guiguen Y."/>
        </authorList>
    </citation>
    <scope>NUCLEOTIDE SEQUENCE</scope>
    <source>
        <strain evidence="3">NC1722</strain>
    </source>
</reference>
<accession>A0AAD7W0S5</accession>
<feature type="compositionally biased region" description="Basic and acidic residues" evidence="2">
    <location>
        <begin position="199"/>
        <end position="208"/>
    </location>
</feature>
<feature type="region of interest" description="Disordered" evidence="2">
    <location>
        <begin position="601"/>
        <end position="631"/>
    </location>
</feature>
<feature type="region of interest" description="Disordered" evidence="2">
    <location>
        <begin position="648"/>
        <end position="730"/>
    </location>
</feature>
<dbReference type="GO" id="GO:0051382">
    <property type="term" value="P:kinetochore assembly"/>
    <property type="evidence" value="ECO:0007669"/>
    <property type="project" value="TreeGrafter"/>
</dbReference>
<feature type="compositionally biased region" description="Basic and acidic residues" evidence="2">
    <location>
        <begin position="256"/>
        <end position="271"/>
    </location>
</feature>
<feature type="region of interest" description="Disordered" evidence="2">
    <location>
        <begin position="363"/>
        <end position="389"/>
    </location>
</feature>
<dbReference type="PANTHER" id="PTHR12353">
    <property type="entry name" value="DISKS LARGE-ASSOCIATED PROTEIN DAP SAP90/PSD-95-ASSOCIATED PROTEIN"/>
    <property type="match status" value="1"/>
</dbReference>
<feature type="compositionally biased region" description="Polar residues" evidence="2">
    <location>
        <begin position="648"/>
        <end position="662"/>
    </location>
</feature>
<sequence>MCTLELYGNKEKFNVRKMESRFSHLSQRDNSVPMLRVKMSRRRSQAQKENRDRAVSRHRGLNQLPELEKPGLEVAVVGHLKDANHGPKLGKKGSVAVEERKKMLVRYKEAKELQKEKERRAIQKRGIFKVGLYKPEPLASLPQAPAKTKPLALRENVSLPRKVEPLVKPTKPFVRQKPVPAPPAVRWKTAPVEATTRVQETRAAKEPQRAPLPSRGKPAPAEVPKTRATSKQAAVLPRSRAQTDILTGNTQSKSQAIEHEPAEVEKSKECMLEIQENSPPNSADPHPEGEDELLKEEKMEAKTSLSPSFAPQGFLFEPPVGLNSFLPTALGALSTDAFLAPSSSRANTPSAVVLDAPVDPPPCAESMCPSPPPPQPLESPSGPKEPQHDVPYFRAAMASETDRLAGLCEQWDSRFEEPSIPEEMRERVRTTVGQARLLMRERFGQFEGLVDDCALGRGEKLTTCTDLQGFWDMVYYQVEDVIRKFNALKEAESRGWQEEHKPLPRIKRTAKKPPSVAATGKAVARGEAGAAARSRLAAVKAAMKVKLAAEAQSAVESPAREALPKPLVLADILTTQTVVFHGGFFQVESPAKVTGSMRLSSRLGAAPSPCPPSKCTTPSRLLPTAASRPSPAPGLALTPVCQTNTTPFLSLIHTPNPQSSYTEAIDHSEGPVKDLQPTLPRVRSPPAGQLDLERAQSDTPPCLLEPAAEQSEADSQPTPLTQTPKDATGQSGIRQVYLELEPLLHLTKAHSQSELVLEVTDASPDQSELVTGPLTESSPPAHTATLTPSQPVRAVEDASWSLSCQRADYSPSEWQGLNFTLSPCPSTPTQGLLLSPCDSSPIVCPLSHQSPPSTSMSCSLPLMYLTPCCVTDSSLVAADGQMGTAAEMSYTEDFPRLDVDRYIQTSSREPITMETSPSPTVRVATDVQMESPRPELDDQLAAEVQHEDSALHSGAEGESA</sequence>
<organism evidence="3 4">
    <name type="scientific">Aldrovandia affinis</name>
    <dbReference type="NCBI Taxonomy" id="143900"/>
    <lineage>
        <taxon>Eukaryota</taxon>
        <taxon>Metazoa</taxon>
        <taxon>Chordata</taxon>
        <taxon>Craniata</taxon>
        <taxon>Vertebrata</taxon>
        <taxon>Euteleostomi</taxon>
        <taxon>Actinopterygii</taxon>
        <taxon>Neopterygii</taxon>
        <taxon>Teleostei</taxon>
        <taxon>Notacanthiformes</taxon>
        <taxon>Halosauridae</taxon>
        <taxon>Aldrovandia</taxon>
    </lineage>
</organism>
<protein>
    <recommendedName>
        <fullName evidence="5">Disks large-associated protein 5</fullName>
    </recommendedName>
</protein>
<dbReference type="GO" id="GO:0008017">
    <property type="term" value="F:microtubule binding"/>
    <property type="evidence" value="ECO:0007669"/>
    <property type="project" value="TreeGrafter"/>
</dbReference>
<proteinExistence type="inferred from homology"/>
<feature type="compositionally biased region" description="Pro residues" evidence="2">
    <location>
        <begin position="363"/>
        <end position="377"/>
    </location>
</feature>
<dbReference type="GO" id="GO:0005634">
    <property type="term" value="C:nucleus"/>
    <property type="evidence" value="ECO:0007669"/>
    <property type="project" value="TreeGrafter"/>
</dbReference>
<feature type="compositionally biased region" description="Polar residues" evidence="2">
    <location>
        <begin position="763"/>
        <end position="786"/>
    </location>
</feature>
<feature type="region of interest" description="Disordered" evidence="2">
    <location>
        <begin position="188"/>
        <end position="305"/>
    </location>
</feature>
<dbReference type="GO" id="GO:0031616">
    <property type="term" value="C:spindle pole centrosome"/>
    <property type="evidence" value="ECO:0007669"/>
    <property type="project" value="TreeGrafter"/>
</dbReference>
<dbReference type="AlphaFoldDB" id="A0AAD7W0S5"/>
<dbReference type="EMBL" id="JAINUG010000451">
    <property type="protein sequence ID" value="KAJ8371448.1"/>
    <property type="molecule type" value="Genomic_DNA"/>
</dbReference>
<keyword evidence="4" id="KW-1185">Reference proteome</keyword>
<evidence type="ECO:0000256" key="2">
    <source>
        <dbReference type="SAM" id="MobiDB-lite"/>
    </source>
</evidence>
<feature type="compositionally biased region" description="Polar residues" evidence="2">
    <location>
        <begin position="240"/>
        <end position="255"/>
    </location>
</feature>
<comment type="caution">
    <text evidence="3">The sequence shown here is derived from an EMBL/GenBank/DDBJ whole genome shotgun (WGS) entry which is preliminary data.</text>
</comment>
<dbReference type="GO" id="GO:0007052">
    <property type="term" value="P:mitotic spindle organization"/>
    <property type="evidence" value="ECO:0007669"/>
    <property type="project" value="TreeGrafter"/>
</dbReference>
<dbReference type="Pfam" id="PF03359">
    <property type="entry name" value="GKAP"/>
    <property type="match status" value="1"/>
</dbReference>
<name>A0AAD7W0S5_9TELE</name>
<feature type="compositionally biased region" description="Basic and acidic residues" evidence="2">
    <location>
        <begin position="46"/>
        <end position="55"/>
    </location>
</feature>
<dbReference type="InterPro" id="IPR005026">
    <property type="entry name" value="SAPAP"/>
</dbReference>
<feature type="compositionally biased region" description="Polar residues" evidence="2">
    <location>
        <begin position="713"/>
        <end position="730"/>
    </location>
</feature>
<dbReference type="GO" id="GO:0007346">
    <property type="term" value="P:regulation of mitotic cell cycle"/>
    <property type="evidence" value="ECO:0007669"/>
    <property type="project" value="TreeGrafter"/>
</dbReference>
<evidence type="ECO:0008006" key="5">
    <source>
        <dbReference type="Google" id="ProtNLM"/>
    </source>
</evidence>